<dbReference type="Gene3D" id="3.60.60.10">
    <property type="entry name" value="Penicillin V Acylase, Chain A"/>
    <property type="match status" value="1"/>
</dbReference>
<dbReference type="InterPro" id="IPR047794">
    <property type="entry name" value="C45_proenzyme-like"/>
</dbReference>
<keyword evidence="1" id="KW-0732">Signal</keyword>
<sequence>MRKKEQLAVLCLLVATLGLLALGCQPQKTSEDSNSAFVTLERKDDGYFYGEIDLSQMTHTQMGEEYAKAIVTVFPDYEKHVDSMLKDQFDLLADAKDKIGYDLNFELCTARATDIQSNLQAEYQEEIIGLQTVFNYDQDILGDGRISQNEMLVYQLFGDVMRPTQCSGAAAFGDASATGATIVGRNLDWDLLQHDDASAMHTVLYIKDGDQSLVMFNILGSLVPISGYSDDRVFVASLDAETMAPYPDTSDKKSYFFDYRYALENSKTLEEAAAYLSTESYTMNHLVLMADKDKAQVLENNIGSPGRGLRSWDSTLQPGITWGIKDTLATVNDFRLAGNYATPEDDPIDDFRWESYRNNITSALTTGKIDVAKMKEIVGYSGSDGKPVPSGAVFRSDHIPSIQSMVIRMDTLETWIAFKPSGSNPLKPTYVEVFAENPFTE</sequence>
<dbReference type="EMBL" id="WJBE01000005">
    <property type="protein sequence ID" value="MBC3899347.1"/>
    <property type="molecule type" value="Genomic_DNA"/>
</dbReference>
<dbReference type="Proteomes" id="UP000622405">
    <property type="component" value="Unassembled WGS sequence"/>
</dbReference>
<reference evidence="2 3" key="1">
    <citation type="journal article" date="2020" name="mSystems">
        <title>Defining Genomic and Predicted Metabolic Features of the Acetobacterium Genus.</title>
        <authorList>
            <person name="Ross D.E."/>
            <person name="Marshall C.W."/>
            <person name="Gulliver D."/>
            <person name="May H.D."/>
            <person name="Norman R.S."/>
        </authorList>
    </citation>
    <scope>NUCLEOTIDE SEQUENCE [LARGE SCALE GENOMIC DNA]</scope>
    <source>
        <strain evidence="2 3">DSM 4132</strain>
    </source>
</reference>
<feature type="signal peptide" evidence="1">
    <location>
        <begin position="1"/>
        <end position="21"/>
    </location>
</feature>
<dbReference type="PROSITE" id="PS51257">
    <property type="entry name" value="PROKAR_LIPOPROTEIN"/>
    <property type="match status" value="1"/>
</dbReference>
<name>A0ABR6YW57_9FIRM</name>
<evidence type="ECO:0000313" key="3">
    <source>
        <dbReference type="Proteomes" id="UP000622405"/>
    </source>
</evidence>
<organism evidence="2 3">
    <name type="scientific">Acetobacterium malicum</name>
    <dbReference type="NCBI Taxonomy" id="52692"/>
    <lineage>
        <taxon>Bacteria</taxon>
        <taxon>Bacillati</taxon>
        <taxon>Bacillota</taxon>
        <taxon>Clostridia</taxon>
        <taxon>Eubacteriales</taxon>
        <taxon>Eubacteriaceae</taxon>
        <taxon>Acetobacterium</taxon>
    </lineage>
</organism>
<evidence type="ECO:0000256" key="1">
    <source>
        <dbReference type="SAM" id="SignalP"/>
    </source>
</evidence>
<keyword evidence="3" id="KW-1185">Reference proteome</keyword>
<dbReference type="RefSeq" id="WP_186893849.1">
    <property type="nucleotide sequence ID" value="NZ_WJBE01000005.1"/>
</dbReference>
<protein>
    <submittedName>
        <fullName evidence="2">Uncharacterized protein</fullName>
    </submittedName>
</protein>
<feature type="chain" id="PRO_5045203040" evidence="1">
    <location>
        <begin position="22"/>
        <end position="441"/>
    </location>
</feature>
<gene>
    <name evidence="2" type="ORF">GH811_06940</name>
</gene>
<comment type="caution">
    <text evidence="2">The sequence shown here is derived from an EMBL/GenBank/DDBJ whole genome shotgun (WGS) entry which is preliminary data.</text>
</comment>
<accession>A0ABR6YW57</accession>
<dbReference type="NCBIfam" id="NF040521">
    <property type="entry name" value="C45_proenzyme"/>
    <property type="match status" value="1"/>
</dbReference>
<evidence type="ECO:0000313" key="2">
    <source>
        <dbReference type="EMBL" id="MBC3899347.1"/>
    </source>
</evidence>
<proteinExistence type="predicted"/>